<evidence type="ECO:0000313" key="4">
    <source>
        <dbReference type="Proteomes" id="UP001162131"/>
    </source>
</evidence>
<proteinExistence type="predicted"/>
<evidence type="ECO:0000259" key="2">
    <source>
        <dbReference type="PROSITE" id="PS50836"/>
    </source>
</evidence>
<dbReference type="EMBL" id="CAJZBQ010000033">
    <property type="protein sequence ID" value="CAG9322930.1"/>
    <property type="molecule type" value="Genomic_DNA"/>
</dbReference>
<organism evidence="3 4">
    <name type="scientific">Blepharisma stoltei</name>
    <dbReference type="NCBI Taxonomy" id="1481888"/>
    <lineage>
        <taxon>Eukaryota</taxon>
        <taxon>Sar</taxon>
        <taxon>Alveolata</taxon>
        <taxon>Ciliophora</taxon>
        <taxon>Postciliodesmatophora</taxon>
        <taxon>Heterotrichea</taxon>
        <taxon>Heterotrichida</taxon>
        <taxon>Blepharismidae</taxon>
        <taxon>Blepharisma</taxon>
    </lineage>
</organism>
<evidence type="ECO:0000313" key="3">
    <source>
        <dbReference type="EMBL" id="CAG9322930.1"/>
    </source>
</evidence>
<feature type="domain" description="DOMON" evidence="2">
    <location>
        <begin position="26"/>
        <end position="152"/>
    </location>
</feature>
<dbReference type="InterPro" id="IPR045266">
    <property type="entry name" value="DOH_DOMON"/>
</dbReference>
<dbReference type="CDD" id="cd09631">
    <property type="entry name" value="DOMON_DOH"/>
    <property type="match status" value="1"/>
</dbReference>
<keyword evidence="1" id="KW-0732">Signal</keyword>
<feature type="signal peptide" evidence="1">
    <location>
        <begin position="1"/>
        <end position="20"/>
    </location>
</feature>
<feature type="chain" id="PRO_5043336501" description="DOMON domain-containing protein" evidence="1">
    <location>
        <begin position="21"/>
        <end position="188"/>
    </location>
</feature>
<keyword evidence="4" id="KW-1185">Reference proteome</keyword>
<protein>
    <recommendedName>
        <fullName evidence="2">DOMON domain-containing protein</fullName>
    </recommendedName>
</protein>
<dbReference type="PROSITE" id="PS50836">
    <property type="entry name" value="DOMON"/>
    <property type="match status" value="1"/>
</dbReference>
<gene>
    <name evidence="3" type="ORF">BSTOLATCC_MIC32836</name>
</gene>
<dbReference type="InterPro" id="IPR005018">
    <property type="entry name" value="DOMON_domain"/>
</dbReference>
<evidence type="ECO:0000256" key="1">
    <source>
        <dbReference type="SAM" id="SignalP"/>
    </source>
</evidence>
<dbReference type="SMART" id="SM00664">
    <property type="entry name" value="DoH"/>
    <property type="match status" value="1"/>
</dbReference>
<dbReference type="AlphaFoldDB" id="A0AAU9J6R0"/>
<reference evidence="3" key="1">
    <citation type="submission" date="2021-09" db="EMBL/GenBank/DDBJ databases">
        <authorList>
            <consortium name="AG Swart"/>
            <person name="Singh M."/>
            <person name="Singh A."/>
            <person name="Seah K."/>
            <person name="Emmerich C."/>
        </authorList>
    </citation>
    <scope>NUCLEOTIDE SEQUENCE</scope>
    <source>
        <strain evidence="3">ATCC30299</strain>
    </source>
</reference>
<comment type="caution">
    <text evidence="3">The sequence shown here is derived from an EMBL/GenBank/DDBJ whole genome shotgun (WGS) entry which is preliminary data.</text>
</comment>
<accession>A0AAU9J6R0</accession>
<dbReference type="Proteomes" id="UP001162131">
    <property type="component" value="Unassembled WGS sequence"/>
</dbReference>
<sequence>MAKQITLLLLSLTILAYGKGTIHLPRNQMLYWSFPDENSVKFEYHCPMSLMEDDYDWVGIGFKDIMDGGDMRNADIVMINLHDGRIDDYWSFMNSKPESDIKLGGLDSLAEKSVNAVDKYKMFSWSKPLNTGDKYDKMLAKNAKMNFIWAYGRINSQGNPKKHLDENKGSWEIVLSEDYTDEEEIFLI</sequence>
<dbReference type="Pfam" id="PF03351">
    <property type="entry name" value="DOMON"/>
    <property type="match status" value="1"/>
</dbReference>
<name>A0AAU9J6R0_9CILI</name>